<gene>
    <name evidence="1" type="ORF">WOLCODRAFT_151900</name>
</gene>
<accession>A0A2H3JI57</accession>
<reference evidence="1 2" key="1">
    <citation type="journal article" date="2012" name="Science">
        <title>The Paleozoic origin of enzymatic lignin decomposition reconstructed from 31 fungal genomes.</title>
        <authorList>
            <person name="Floudas D."/>
            <person name="Binder M."/>
            <person name="Riley R."/>
            <person name="Barry K."/>
            <person name="Blanchette R.A."/>
            <person name="Henrissat B."/>
            <person name="Martinez A.T."/>
            <person name="Otillar R."/>
            <person name="Spatafora J.W."/>
            <person name="Yadav J.S."/>
            <person name="Aerts A."/>
            <person name="Benoit I."/>
            <person name="Boyd A."/>
            <person name="Carlson A."/>
            <person name="Copeland A."/>
            <person name="Coutinho P.M."/>
            <person name="de Vries R.P."/>
            <person name="Ferreira P."/>
            <person name="Findley K."/>
            <person name="Foster B."/>
            <person name="Gaskell J."/>
            <person name="Glotzer D."/>
            <person name="Gorecki P."/>
            <person name="Heitman J."/>
            <person name="Hesse C."/>
            <person name="Hori C."/>
            <person name="Igarashi K."/>
            <person name="Jurgens J.A."/>
            <person name="Kallen N."/>
            <person name="Kersten P."/>
            <person name="Kohler A."/>
            <person name="Kuees U."/>
            <person name="Kumar T.K.A."/>
            <person name="Kuo A."/>
            <person name="LaButti K."/>
            <person name="Larrondo L.F."/>
            <person name="Lindquist E."/>
            <person name="Ling A."/>
            <person name="Lombard V."/>
            <person name="Lucas S."/>
            <person name="Lundell T."/>
            <person name="Martin R."/>
            <person name="McLaughlin D.J."/>
            <person name="Morgenstern I."/>
            <person name="Morin E."/>
            <person name="Murat C."/>
            <person name="Nagy L.G."/>
            <person name="Nolan M."/>
            <person name="Ohm R.A."/>
            <person name="Patyshakuliyeva A."/>
            <person name="Rokas A."/>
            <person name="Ruiz-Duenas F.J."/>
            <person name="Sabat G."/>
            <person name="Salamov A."/>
            <person name="Samejima M."/>
            <person name="Schmutz J."/>
            <person name="Slot J.C."/>
            <person name="St John F."/>
            <person name="Stenlid J."/>
            <person name="Sun H."/>
            <person name="Sun S."/>
            <person name="Syed K."/>
            <person name="Tsang A."/>
            <person name="Wiebenga A."/>
            <person name="Young D."/>
            <person name="Pisabarro A."/>
            <person name="Eastwood D.C."/>
            <person name="Martin F."/>
            <person name="Cullen D."/>
            <person name="Grigoriev I.V."/>
            <person name="Hibbett D.S."/>
        </authorList>
    </citation>
    <scope>NUCLEOTIDE SEQUENCE [LARGE SCALE GENOMIC DNA]</scope>
    <source>
        <strain evidence="1 2">MD-104</strain>
    </source>
</reference>
<protein>
    <submittedName>
        <fullName evidence="1">Uncharacterized protein</fullName>
    </submittedName>
</protein>
<sequence length="57" mass="6189">MLHELHAHPVAATLGHELREGLLNGLAQLGALVVEHLRRASAPPARDVCRSRSMRSS</sequence>
<dbReference type="EMBL" id="KB468124">
    <property type="protein sequence ID" value="PCH41862.1"/>
    <property type="molecule type" value="Genomic_DNA"/>
</dbReference>
<evidence type="ECO:0000313" key="1">
    <source>
        <dbReference type="EMBL" id="PCH41862.1"/>
    </source>
</evidence>
<organism evidence="1 2">
    <name type="scientific">Wolfiporia cocos (strain MD-104)</name>
    <name type="common">Brown rot fungus</name>
    <dbReference type="NCBI Taxonomy" id="742152"/>
    <lineage>
        <taxon>Eukaryota</taxon>
        <taxon>Fungi</taxon>
        <taxon>Dikarya</taxon>
        <taxon>Basidiomycota</taxon>
        <taxon>Agaricomycotina</taxon>
        <taxon>Agaricomycetes</taxon>
        <taxon>Polyporales</taxon>
        <taxon>Phaeolaceae</taxon>
        <taxon>Wolfiporia</taxon>
    </lineage>
</organism>
<dbReference type="Proteomes" id="UP000218811">
    <property type="component" value="Unassembled WGS sequence"/>
</dbReference>
<keyword evidence="2" id="KW-1185">Reference proteome</keyword>
<name>A0A2H3JI57_WOLCO</name>
<dbReference type="AlphaFoldDB" id="A0A2H3JI57"/>
<evidence type="ECO:0000313" key="2">
    <source>
        <dbReference type="Proteomes" id="UP000218811"/>
    </source>
</evidence>
<proteinExistence type="predicted"/>